<evidence type="ECO:0000313" key="2">
    <source>
        <dbReference type="EMBL" id="KAG5595320.1"/>
    </source>
</evidence>
<feature type="transmembrane region" description="Helical" evidence="1">
    <location>
        <begin position="13"/>
        <end position="30"/>
    </location>
</feature>
<evidence type="ECO:0000256" key="1">
    <source>
        <dbReference type="SAM" id="Phobius"/>
    </source>
</evidence>
<accession>A0A9J5Y6W0</accession>
<protein>
    <submittedName>
        <fullName evidence="2">Uncharacterized protein</fullName>
    </submittedName>
</protein>
<comment type="caution">
    <text evidence="2">The sequence shown here is derived from an EMBL/GenBank/DDBJ whole genome shotgun (WGS) entry which is preliminary data.</text>
</comment>
<name>A0A9J5Y6W0_SOLCO</name>
<keyword evidence="1" id="KW-0812">Transmembrane</keyword>
<evidence type="ECO:0000313" key="3">
    <source>
        <dbReference type="Proteomes" id="UP000824120"/>
    </source>
</evidence>
<dbReference type="AlphaFoldDB" id="A0A9J5Y6W0"/>
<gene>
    <name evidence="2" type="ORF">H5410_036552</name>
</gene>
<dbReference type="EMBL" id="JACXVP010000007">
    <property type="protein sequence ID" value="KAG5595320.1"/>
    <property type="molecule type" value="Genomic_DNA"/>
</dbReference>
<keyword evidence="3" id="KW-1185">Reference proteome</keyword>
<organism evidence="2 3">
    <name type="scientific">Solanum commersonii</name>
    <name type="common">Commerson's wild potato</name>
    <name type="synonym">Commerson's nightshade</name>
    <dbReference type="NCBI Taxonomy" id="4109"/>
    <lineage>
        <taxon>Eukaryota</taxon>
        <taxon>Viridiplantae</taxon>
        <taxon>Streptophyta</taxon>
        <taxon>Embryophyta</taxon>
        <taxon>Tracheophyta</taxon>
        <taxon>Spermatophyta</taxon>
        <taxon>Magnoliopsida</taxon>
        <taxon>eudicotyledons</taxon>
        <taxon>Gunneridae</taxon>
        <taxon>Pentapetalae</taxon>
        <taxon>asterids</taxon>
        <taxon>lamiids</taxon>
        <taxon>Solanales</taxon>
        <taxon>Solanaceae</taxon>
        <taxon>Solanoideae</taxon>
        <taxon>Solaneae</taxon>
        <taxon>Solanum</taxon>
    </lineage>
</organism>
<proteinExistence type="predicted"/>
<keyword evidence="1" id="KW-1133">Transmembrane helix</keyword>
<keyword evidence="1" id="KW-0472">Membrane</keyword>
<dbReference type="Proteomes" id="UP000824120">
    <property type="component" value="Chromosome 7"/>
</dbReference>
<reference evidence="2 3" key="1">
    <citation type="submission" date="2020-09" db="EMBL/GenBank/DDBJ databases">
        <title>De no assembly of potato wild relative species, Solanum commersonii.</title>
        <authorList>
            <person name="Cho K."/>
        </authorList>
    </citation>
    <scope>NUCLEOTIDE SEQUENCE [LARGE SCALE GENOMIC DNA]</scope>
    <source>
        <strain evidence="2">LZ3.2</strain>
        <tissue evidence="2">Leaf</tissue>
    </source>
</reference>
<sequence length="101" mass="11618">MKFSCIFFNKNDSLISFTTFLALVLIIVSFKSGHSRSLIPIEDQEQVIVIIMTYNTLNQGSIITNKLPVTSEHDSPTWQPIPRWQLVPMWHKIPPPPPKEE</sequence>